<feature type="compositionally biased region" description="Low complexity" evidence="1">
    <location>
        <begin position="186"/>
        <end position="198"/>
    </location>
</feature>
<dbReference type="KEGG" id="zca:118356359"/>
<sequence length="305" mass="31150">MNGAPRRPQFAVICQGGPRKLTKAPAQNPLSALLPPAPFPTSGPPLRVTLSPSLRALRGSALAVARIRIALLLIMALLSDFDSSTHHIKRSGDRTSSLEAKERVPGSLAGPGQLGSALHRAELALPQGRGAGPRAASETCVCGPACQAPSPVRVAPRAPAGPPCARFRIPPACHGAHPRVCRRALSRVSGPPSASVPPSSAPPPRLQPGREPPPRARSRQCFRTAPAPEPRGAAAGRAEAPHPPPPPPPPPAPAPHPPRPGTRARPGPAAAAAAVGAQRPEGRARSAPAAAARAMARRGPGPRAP</sequence>
<dbReference type="GeneID" id="118356359"/>
<dbReference type="RefSeq" id="XP_035580322.1">
    <property type="nucleotide sequence ID" value="XM_035724429.1"/>
</dbReference>
<evidence type="ECO:0000256" key="1">
    <source>
        <dbReference type="SAM" id="MobiDB-lite"/>
    </source>
</evidence>
<dbReference type="AlphaFoldDB" id="A0A6P9FHG6"/>
<reference evidence="3" key="1">
    <citation type="submission" date="2025-08" db="UniProtKB">
        <authorList>
            <consortium name="RefSeq"/>
        </authorList>
    </citation>
    <scope>IDENTIFICATION</scope>
    <source>
        <tissue evidence="3">Blood</tissue>
    </source>
</reference>
<gene>
    <name evidence="3" type="primary">LOC118356359</name>
</gene>
<feature type="region of interest" description="Disordered" evidence="1">
    <location>
        <begin position="85"/>
        <end position="113"/>
    </location>
</feature>
<evidence type="ECO:0000313" key="3">
    <source>
        <dbReference type="RefSeq" id="XP_035580322.1"/>
    </source>
</evidence>
<organism evidence="2 3">
    <name type="scientific">Zalophus californianus</name>
    <name type="common">California sealion</name>
    <dbReference type="NCBI Taxonomy" id="9704"/>
    <lineage>
        <taxon>Eukaryota</taxon>
        <taxon>Metazoa</taxon>
        <taxon>Chordata</taxon>
        <taxon>Craniata</taxon>
        <taxon>Vertebrata</taxon>
        <taxon>Euteleostomi</taxon>
        <taxon>Mammalia</taxon>
        <taxon>Eutheria</taxon>
        <taxon>Laurasiatheria</taxon>
        <taxon>Carnivora</taxon>
        <taxon>Caniformia</taxon>
        <taxon>Pinnipedia</taxon>
        <taxon>Otariidae</taxon>
        <taxon>Zalophus</taxon>
    </lineage>
</organism>
<evidence type="ECO:0000313" key="2">
    <source>
        <dbReference type="Proteomes" id="UP000515165"/>
    </source>
</evidence>
<protein>
    <submittedName>
        <fullName evidence="3">WAS/WASL-interacting protein family member 3-like</fullName>
    </submittedName>
</protein>
<name>A0A6P9FHG6_ZALCA</name>
<accession>A0A6P9FHG6</accession>
<feature type="compositionally biased region" description="Pro residues" evidence="1">
    <location>
        <begin position="241"/>
        <end position="260"/>
    </location>
</feature>
<dbReference type="Proteomes" id="UP000515165">
    <property type="component" value="Chromosome 16"/>
</dbReference>
<feature type="compositionally biased region" description="Low complexity" evidence="1">
    <location>
        <begin position="285"/>
        <end position="305"/>
    </location>
</feature>
<proteinExistence type="predicted"/>
<keyword evidence="2" id="KW-1185">Reference proteome</keyword>
<feature type="compositionally biased region" description="Low complexity" evidence="1">
    <location>
        <begin position="261"/>
        <end position="274"/>
    </location>
</feature>
<feature type="region of interest" description="Disordered" evidence="1">
    <location>
        <begin position="186"/>
        <end position="305"/>
    </location>
</feature>
<feature type="compositionally biased region" description="Low complexity" evidence="1">
    <location>
        <begin position="223"/>
        <end position="238"/>
    </location>
</feature>